<gene>
    <name evidence="1" type="ORF">SAMN05443638_1172</name>
</gene>
<accession>A0A1M4XA72</accession>
<sequence>MKNPTMVIVHRLTNRLRVKLSHPLKNILESKDMIKEHKGIKFVKYNSITKSLLINFDEFEIKSEEVLIRIAIVYSKSYGYNPINIVSNCPKREMPMLSYYSIAAILGATLSKFILWPKNVQEFLNWIAVGTTIGAIGEHAYSEINEKGTVDPEVMSVMYLVNSIRKGNFIAPSAVTWLTTFGRHILNTSYDEIILKVDEIRNVCSGETYYNVSVFPAIDNNEKIGFLKTFISRFIESEKINMGKSILVTKTGINNNGRAYFGFSNGYNAIRMKDGSEHIIGNVIS</sequence>
<dbReference type="EMBL" id="FQVM01000017">
    <property type="protein sequence ID" value="SHE90408.1"/>
    <property type="molecule type" value="Genomic_DNA"/>
</dbReference>
<organism evidence="1 2">
    <name type="scientific">Clostridium fallax</name>
    <dbReference type="NCBI Taxonomy" id="1533"/>
    <lineage>
        <taxon>Bacteria</taxon>
        <taxon>Bacillati</taxon>
        <taxon>Bacillota</taxon>
        <taxon>Clostridia</taxon>
        <taxon>Eubacteriales</taxon>
        <taxon>Clostridiaceae</taxon>
        <taxon>Clostridium</taxon>
    </lineage>
</organism>
<name>A0A1M4XA72_9CLOT</name>
<evidence type="ECO:0000313" key="2">
    <source>
        <dbReference type="Proteomes" id="UP000184035"/>
    </source>
</evidence>
<evidence type="ECO:0000313" key="1">
    <source>
        <dbReference type="EMBL" id="SHE90408.1"/>
    </source>
</evidence>
<dbReference type="AlphaFoldDB" id="A0A1M4XA72"/>
<keyword evidence="2" id="KW-1185">Reference proteome</keyword>
<dbReference type="OrthoDB" id="1931739at2"/>
<protein>
    <submittedName>
        <fullName evidence="1">Uncharacterized protein</fullName>
    </submittedName>
</protein>
<dbReference type="RefSeq" id="WP_072896459.1">
    <property type="nucleotide sequence ID" value="NZ_FQVM01000017.1"/>
</dbReference>
<dbReference type="STRING" id="1533.SAMN05443638_1172"/>
<reference evidence="1 2" key="1">
    <citation type="submission" date="2016-11" db="EMBL/GenBank/DDBJ databases">
        <authorList>
            <person name="Jaros S."/>
            <person name="Januszkiewicz K."/>
            <person name="Wedrychowicz H."/>
        </authorList>
    </citation>
    <scope>NUCLEOTIDE SEQUENCE [LARGE SCALE GENOMIC DNA]</scope>
    <source>
        <strain evidence="1 2">DSM 2631</strain>
    </source>
</reference>
<proteinExistence type="predicted"/>
<dbReference type="Proteomes" id="UP000184035">
    <property type="component" value="Unassembled WGS sequence"/>
</dbReference>